<dbReference type="Proteomes" id="UP001205357">
    <property type="component" value="Unassembled WGS sequence"/>
</dbReference>
<feature type="transmembrane region" description="Helical" evidence="1">
    <location>
        <begin position="7"/>
        <end position="26"/>
    </location>
</feature>
<sequence length="186" mass="21017">MKEGKGKYIYLFGCCALVAVSIFIFYPENKRVLEKVAEICSSGQKQLKLHQVTDFEWDTVYIQYGLSTEFMYEDYNLSGIGEDNVTESYGLSLYFIKNGKGVYMENHEEYTRTSPAVTAVVHQPPIYVEFDDLFFESHKGKRDRISISAIFNNNTNLTINIRDIYGDKICTVTGGIGDVSGIYSGG</sequence>
<evidence type="ECO:0008006" key="4">
    <source>
        <dbReference type="Google" id="ProtNLM"/>
    </source>
</evidence>
<evidence type="ECO:0000313" key="2">
    <source>
        <dbReference type="EMBL" id="MCS2159854.1"/>
    </source>
</evidence>
<protein>
    <recommendedName>
        <fullName evidence="4">DUF1850 domain-containing protein</fullName>
    </recommendedName>
</protein>
<name>A0ABT2DW53_9ENTR</name>
<proteinExistence type="predicted"/>
<keyword evidence="1" id="KW-0812">Transmembrane</keyword>
<gene>
    <name evidence="2" type="ORF">MUU47_01655</name>
</gene>
<accession>A0ABT2DW53</accession>
<evidence type="ECO:0000313" key="3">
    <source>
        <dbReference type="Proteomes" id="UP001205357"/>
    </source>
</evidence>
<dbReference type="EMBL" id="JALIGE010000066">
    <property type="protein sequence ID" value="MCS2159854.1"/>
    <property type="molecule type" value="Genomic_DNA"/>
</dbReference>
<comment type="caution">
    <text evidence="2">The sequence shown here is derived from an EMBL/GenBank/DDBJ whole genome shotgun (WGS) entry which is preliminary data.</text>
</comment>
<organism evidence="2 3">
    <name type="scientific">Scandinavium hiltneri</name>
    <dbReference type="NCBI Taxonomy" id="2926519"/>
    <lineage>
        <taxon>Bacteria</taxon>
        <taxon>Pseudomonadati</taxon>
        <taxon>Pseudomonadota</taxon>
        <taxon>Gammaproteobacteria</taxon>
        <taxon>Enterobacterales</taxon>
        <taxon>Enterobacteriaceae</taxon>
        <taxon>Scandinavium</taxon>
    </lineage>
</organism>
<reference evidence="2 3" key="1">
    <citation type="submission" date="2022-04" db="EMBL/GenBank/DDBJ databases">
        <title>Proposal of a three novel species of Scandinavium, Scandinavium hiltneri, Scandinavium manionii, Scandinavium tedordense.</title>
        <authorList>
            <person name="Maddock D.W."/>
            <person name="Brady C.L."/>
            <person name="Denman S."/>
            <person name="Arnold D."/>
        </authorList>
    </citation>
    <scope>NUCLEOTIDE SEQUENCE [LARGE SCALE GENOMIC DNA]</scope>
    <source>
        <strain evidence="2 3">H11S7</strain>
    </source>
</reference>
<evidence type="ECO:0000256" key="1">
    <source>
        <dbReference type="SAM" id="Phobius"/>
    </source>
</evidence>
<keyword evidence="1" id="KW-0472">Membrane</keyword>
<keyword evidence="3" id="KW-1185">Reference proteome</keyword>
<keyword evidence="1" id="KW-1133">Transmembrane helix</keyword>
<dbReference type="RefSeq" id="WP_258986357.1">
    <property type="nucleotide sequence ID" value="NZ_JALIGE010000066.1"/>
</dbReference>